<gene>
    <name evidence="2" type="ORF">HZH66_005263</name>
</gene>
<reference evidence="2" key="1">
    <citation type="journal article" date="2020" name="G3 (Bethesda)">
        <title>High-Quality Assemblies for Three Invasive Social Wasps from the &lt;i&gt;Vespula&lt;/i&gt; Genus.</title>
        <authorList>
            <person name="Harrop T.W.R."/>
            <person name="Guhlin J."/>
            <person name="McLaughlin G.M."/>
            <person name="Permina E."/>
            <person name="Stockwell P."/>
            <person name="Gilligan J."/>
            <person name="Le Lec M.F."/>
            <person name="Gruber M.A.M."/>
            <person name="Quinn O."/>
            <person name="Lovegrove M."/>
            <person name="Duncan E.J."/>
            <person name="Remnant E.J."/>
            <person name="Van Eeckhoven J."/>
            <person name="Graham B."/>
            <person name="Knapp R.A."/>
            <person name="Langford K.W."/>
            <person name="Kronenberg Z."/>
            <person name="Press M.O."/>
            <person name="Eacker S.M."/>
            <person name="Wilson-Rankin E.E."/>
            <person name="Purcell J."/>
            <person name="Lester P.J."/>
            <person name="Dearden P.K."/>
        </authorList>
    </citation>
    <scope>NUCLEOTIDE SEQUENCE</scope>
    <source>
        <strain evidence="2">Marl-1</strain>
    </source>
</reference>
<feature type="compositionally biased region" description="Acidic residues" evidence="1">
    <location>
        <begin position="71"/>
        <end position="86"/>
    </location>
</feature>
<feature type="compositionally biased region" description="Basic and acidic residues" evidence="1">
    <location>
        <begin position="238"/>
        <end position="247"/>
    </location>
</feature>
<feature type="region of interest" description="Disordered" evidence="1">
    <location>
        <begin position="69"/>
        <end position="188"/>
    </location>
</feature>
<feature type="region of interest" description="Disordered" evidence="1">
    <location>
        <begin position="39"/>
        <end position="58"/>
    </location>
</feature>
<evidence type="ECO:0000313" key="2">
    <source>
        <dbReference type="EMBL" id="KAF7402996.1"/>
    </source>
</evidence>
<feature type="compositionally biased region" description="Acidic residues" evidence="1">
    <location>
        <begin position="132"/>
        <end position="155"/>
    </location>
</feature>
<dbReference type="EMBL" id="JACSEA010000004">
    <property type="protein sequence ID" value="KAF7402996.1"/>
    <property type="molecule type" value="Genomic_DNA"/>
</dbReference>
<protein>
    <submittedName>
        <fullName evidence="2">Uncharacterized protein</fullName>
    </submittedName>
</protein>
<sequence length="298" mass="33117">MLGERVTECNLNHDLNQGYIISIEREPGHVRQRTIRFKSSPGRMNSPLVHGSTKDEIAHTPYFREKKEEVQAEEEVEEVEEEEEVRSDETFERKIIIPQGPYSCGNGQEEEEEEEEEEEDKLGCCILVHDADDAEEDDDDDDDEDDDEEDDEDADGDSRTPQSPGVSRPYKRNVRNVQKNKTSSMGVARGVSCNGGGGGGGGVLNYWLYYDFVLRDESSSCSHDCARGGNEEWPVKRVARGGEGRGGEEEEEGGGGGGGGWDRGRVPSSLTTTMSKKTVSIEPFSSMLQCEWFSSTEI</sequence>
<name>A0A834KA88_VESVU</name>
<proteinExistence type="predicted"/>
<dbReference type="AlphaFoldDB" id="A0A834KA88"/>
<feature type="compositionally biased region" description="Acidic residues" evidence="1">
    <location>
        <begin position="108"/>
        <end position="120"/>
    </location>
</feature>
<evidence type="ECO:0000313" key="3">
    <source>
        <dbReference type="Proteomes" id="UP000614350"/>
    </source>
</evidence>
<feature type="region of interest" description="Disordered" evidence="1">
    <location>
        <begin position="238"/>
        <end position="276"/>
    </location>
</feature>
<keyword evidence="3" id="KW-1185">Reference proteome</keyword>
<dbReference type="Proteomes" id="UP000614350">
    <property type="component" value="Unassembled WGS sequence"/>
</dbReference>
<organism evidence="2 3">
    <name type="scientific">Vespula vulgaris</name>
    <name type="common">Yellow jacket</name>
    <name type="synonym">Wasp</name>
    <dbReference type="NCBI Taxonomy" id="7454"/>
    <lineage>
        <taxon>Eukaryota</taxon>
        <taxon>Metazoa</taxon>
        <taxon>Ecdysozoa</taxon>
        <taxon>Arthropoda</taxon>
        <taxon>Hexapoda</taxon>
        <taxon>Insecta</taxon>
        <taxon>Pterygota</taxon>
        <taxon>Neoptera</taxon>
        <taxon>Endopterygota</taxon>
        <taxon>Hymenoptera</taxon>
        <taxon>Apocrita</taxon>
        <taxon>Aculeata</taxon>
        <taxon>Vespoidea</taxon>
        <taxon>Vespidae</taxon>
        <taxon>Vespinae</taxon>
        <taxon>Vespula</taxon>
    </lineage>
</organism>
<comment type="caution">
    <text evidence="2">The sequence shown here is derived from an EMBL/GenBank/DDBJ whole genome shotgun (WGS) entry which is preliminary data.</text>
</comment>
<feature type="compositionally biased region" description="Polar residues" evidence="1">
    <location>
        <begin position="175"/>
        <end position="185"/>
    </location>
</feature>
<accession>A0A834KA88</accession>
<evidence type="ECO:0000256" key="1">
    <source>
        <dbReference type="SAM" id="MobiDB-lite"/>
    </source>
</evidence>